<dbReference type="InterPro" id="IPR052710">
    <property type="entry name" value="CAAX_protease"/>
</dbReference>
<feature type="chain" id="PRO_5047373722" evidence="2">
    <location>
        <begin position="24"/>
        <end position="598"/>
    </location>
</feature>
<dbReference type="Pfam" id="PF02517">
    <property type="entry name" value="Rce1-like"/>
    <property type="match status" value="1"/>
</dbReference>
<feature type="transmembrane region" description="Helical" evidence="1">
    <location>
        <begin position="417"/>
        <end position="436"/>
    </location>
</feature>
<protein>
    <submittedName>
        <fullName evidence="4">Type II CAAX endopeptidase family protein</fullName>
    </submittedName>
</protein>
<evidence type="ECO:0000313" key="5">
    <source>
        <dbReference type="Proteomes" id="UP001321580"/>
    </source>
</evidence>
<sequence length="598" mass="64062">MDTRAALRALCASAALFIGLAQAAGSPPDFAAAEAGRAIAKVEEATQHAYDEALAALDAATKQAPGDIGLAVSRCRFLQFYGDPEGVRWISGAEDALASCTQQLRERWPNAPQVALFEMETLFGEEAATRGEALLKVADQWPAPPRRELLSQTSMGHEFNDNPERAGELALMAVRMGDVSRTGAAAQYLVNQKKLDEAADLLAKAAPSENPMDVAGRVKAALALPDPKAGLAELRRKPELMEYVDHEVAARAYLRAGDFASAQRVLKNVCIKCEATRSLKFEAAMGARDYAGAAKLVDLTDRPNFAGHLSRFATLAMAAPLTLVSPTMLPGLAICLAWLLLLLLAPGVVLVPAHYRGLARRLKGKVSEPMFPAIGLKRAWYGAAVALIVPMVVLMLVRPEAMADLFSGNAAASAQMFRAFLIAEITALVFVVPALVGMTRRQFLGDRTALRTWWIVLLMWGALIALGWVLAVVQTWMGVNLETAQTRMVAAMVEGGEELGGPMLTLLILALIGPVFEEVVFRGLMLGGLSRHISFGWANALQALGFAAMHDDPPRFLYYFAMGLFGGWLVKRTGSLAPTIALHVLNNAVAVGVLLGVG</sequence>
<dbReference type="PANTHER" id="PTHR36435">
    <property type="entry name" value="SLR1288 PROTEIN"/>
    <property type="match status" value="1"/>
</dbReference>
<comment type="caution">
    <text evidence="4">The sequence shown here is derived from an EMBL/GenBank/DDBJ whole genome shotgun (WGS) entry which is preliminary data.</text>
</comment>
<feature type="transmembrane region" description="Helical" evidence="1">
    <location>
        <begin position="379"/>
        <end position="397"/>
    </location>
</feature>
<evidence type="ECO:0000256" key="2">
    <source>
        <dbReference type="SAM" id="SignalP"/>
    </source>
</evidence>
<feature type="signal peptide" evidence="2">
    <location>
        <begin position="1"/>
        <end position="23"/>
    </location>
</feature>
<dbReference type="Proteomes" id="UP001321580">
    <property type="component" value="Unassembled WGS sequence"/>
</dbReference>
<dbReference type="EMBL" id="JASGBI010000001">
    <property type="protein sequence ID" value="MDI9239540.1"/>
    <property type="molecule type" value="Genomic_DNA"/>
</dbReference>
<evidence type="ECO:0000256" key="1">
    <source>
        <dbReference type="SAM" id="Phobius"/>
    </source>
</evidence>
<feature type="domain" description="CAAX prenyl protease 2/Lysostaphin resistance protein A-like" evidence="3">
    <location>
        <begin position="502"/>
        <end position="589"/>
    </location>
</feature>
<feature type="transmembrane region" description="Helical" evidence="1">
    <location>
        <begin position="533"/>
        <end position="550"/>
    </location>
</feature>
<dbReference type="InterPro" id="IPR003675">
    <property type="entry name" value="Rce1/LyrA-like_dom"/>
</dbReference>
<gene>
    <name evidence="4" type="ORF">QLQ15_11560</name>
</gene>
<keyword evidence="2" id="KW-0732">Signal</keyword>
<dbReference type="PANTHER" id="PTHR36435:SF1">
    <property type="entry name" value="CAAX AMINO TERMINAL PROTEASE FAMILY PROTEIN"/>
    <property type="match status" value="1"/>
</dbReference>
<name>A0ABT6XIC4_9GAMM</name>
<feature type="transmembrane region" description="Helical" evidence="1">
    <location>
        <begin position="336"/>
        <end position="358"/>
    </location>
</feature>
<feature type="transmembrane region" description="Helical" evidence="1">
    <location>
        <begin position="457"/>
        <end position="479"/>
    </location>
</feature>
<keyword evidence="1" id="KW-1133">Transmembrane helix</keyword>
<dbReference type="RefSeq" id="WP_283212920.1">
    <property type="nucleotide sequence ID" value="NZ_JASGBI010000001.1"/>
</dbReference>
<keyword evidence="1" id="KW-0812">Transmembrane</keyword>
<keyword evidence="5" id="KW-1185">Reference proteome</keyword>
<accession>A0ABT6XIC4</accession>
<feature type="transmembrane region" description="Helical" evidence="1">
    <location>
        <begin position="499"/>
        <end position="521"/>
    </location>
</feature>
<keyword evidence="1" id="KW-0472">Membrane</keyword>
<evidence type="ECO:0000259" key="3">
    <source>
        <dbReference type="Pfam" id="PF02517"/>
    </source>
</evidence>
<proteinExistence type="predicted"/>
<evidence type="ECO:0000313" key="4">
    <source>
        <dbReference type="EMBL" id="MDI9239540.1"/>
    </source>
</evidence>
<reference evidence="4 5" key="1">
    <citation type="submission" date="2023-05" db="EMBL/GenBank/DDBJ databases">
        <title>Lysobacter sp. strain LF1 Genome sequencing and assembly.</title>
        <authorList>
            <person name="Jung Y."/>
        </authorList>
    </citation>
    <scope>NUCLEOTIDE SEQUENCE [LARGE SCALE GENOMIC DNA]</scope>
    <source>
        <strain evidence="4 5">LF1</strain>
    </source>
</reference>
<organism evidence="4 5">
    <name type="scientific">Lysobacter stagni</name>
    <dbReference type="NCBI Taxonomy" id="3045172"/>
    <lineage>
        <taxon>Bacteria</taxon>
        <taxon>Pseudomonadati</taxon>
        <taxon>Pseudomonadota</taxon>
        <taxon>Gammaproteobacteria</taxon>
        <taxon>Lysobacterales</taxon>
        <taxon>Lysobacteraceae</taxon>
        <taxon>Lysobacter</taxon>
    </lineage>
</organism>
<feature type="transmembrane region" description="Helical" evidence="1">
    <location>
        <begin position="580"/>
        <end position="597"/>
    </location>
</feature>